<keyword evidence="4" id="KW-1185">Reference proteome</keyword>
<dbReference type="RefSeq" id="WP_131900678.1">
    <property type="nucleotide sequence ID" value="NZ_SMKU01000259.1"/>
</dbReference>
<keyword evidence="2" id="KW-0472">Membrane</keyword>
<evidence type="ECO:0000313" key="4">
    <source>
        <dbReference type="Proteomes" id="UP000294513"/>
    </source>
</evidence>
<sequence length="100" mass="10543">MNAATAVLILAFLGAVIWLIAYLSHNRLTQRVTAQAINKANAADLVDVLSALGPRLTQEGPTIPRPALPLHQTAQLTRPLPAPSADSPTDPAVMTDRLGT</sequence>
<feature type="compositionally biased region" description="Low complexity" evidence="1">
    <location>
        <begin position="83"/>
        <end position="92"/>
    </location>
</feature>
<protein>
    <submittedName>
        <fullName evidence="3">Uncharacterized protein</fullName>
    </submittedName>
</protein>
<feature type="transmembrane region" description="Helical" evidence="2">
    <location>
        <begin position="6"/>
        <end position="23"/>
    </location>
</feature>
<dbReference type="Proteomes" id="UP000294513">
    <property type="component" value="Unassembled WGS sequence"/>
</dbReference>
<proteinExistence type="predicted"/>
<evidence type="ECO:0000256" key="2">
    <source>
        <dbReference type="SAM" id="Phobius"/>
    </source>
</evidence>
<comment type="caution">
    <text evidence="3">The sequence shown here is derived from an EMBL/GenBank/DDBJ whole genome shotgun (WGS) entry which is preliminary data.</text>
</comment>
<reference evidence="3 4" key="1">
    <citation type="submission" date="2019-03" db="EMBL/GenBank/DDBJ databases">
        <title>Draft genome sequences of novel Actinobacteria.</title>
        <authorList>
            <person name="Sahin N."/>
            <person name="Ay H."/>
            <person name="Saygin H."/>
        </authorList>
    </citation>
    <scope>NUCLEOTIDE SEQUENCE [LARGE SCALE GENOMIC DNA]</scope>
    <source>
        <strain evidence="3 4">H3C3</strain>
    </source>
</reference>
<organism evidence="3 4">
    <name type="scientific">Actinomadura rubrisoli</name>
    <dbReference type="NCBI Taxonomy" id="2530368"/>
    <lineage>
        <taxon>Bacteria</taxon>
        <taxon>Bacillati</taxon>
        <taxon>Actinomycetota</taxon>
        <taxon>Actinomycetes</taxon>
        <taxon>Streptosporangiales</taxon>
        <taxon>Thermomonosporaceae</taxon>
        <taxon>Actinomadura</taxon>
    </lineage>
</organism>
<dbReference type="EMBL" id="SMKU01000259">
    <property type="protein sequence ID" value="TDD73404.1"/>
    <property type="molecule type" value="Genomic_DNA"/>
</dbReference>
<evidence type="ECO:0000256" key="1">
    <source>
        <dbReference type="SAM" id="MobiDB-lite"/>
    </source>
</evidence>
<dbReference type="AlphaFoldDB" id="A0A4R5AQS6"/>
<keyword evidence="2" id="KW-1133">Transmembrane helix</keyword>
<gene>
    <name evidence="3" type="ORF">E1298_34050</name>
</gene>
<evidence type="ECO:0000313" key="3">
    <source>
        <dbReference type="EMBL" id="TDD73404.1"/>
    </source>
</evidence>
<accession>A0A4R5AQS6</accession>
<name>A0A4R5AQS6_9ACTN</name>
<keyword evidence="2" id="KW-0812">Transmembrane</keyword>
<feature type="region of interest" description="Disordered" evidence="1">
    <location>
        <begin position="73"/>
        <end position="100"/>
    </location>
</feature>